<reference evidence="7 8" key="1">
    <citation type="submission" date="2019-08" db="EMBL/GenBank/DDBJ databases">
        <title>In-depth cultivation of the pig gut microbiome towards novel bacterial diversity and tailored functional studies.</title>
        <authorList>
            <person name="Wylensek D."/>
            <person name="Hitch T.C.A."/>
            <person name="Clavel T."/>
        </authorList>
    </citation>
    <scope>NUCLEOTIDE SEQUENCE [LARGE SCALE GENOMIC DNA]</scope>
    <source>
        <strain evidence="7 8">BL-389-WT-3D</strain>
    </source>
</reference>
<keyword evidence="6" id="KW-0808">Transferase</keyword>
<evidence type="ECO:0000313" key="7">
    <source>
        <dbReference type="EMBL" id="MSS38803.1"/>
    </source>
</evidence>
<feature type="transmembrane region" description="Helical" evidence="6">
    <location>
        <begin position="37"/>
        <end position="61"/>
    </location>
</feature>
<comment type="function">
    <text evidence="6">Catalyzes the transfer of a lysyl group from L-lysyl-tRNA(Lys) to membrane-bound phosphatidylglycerol (PG), which produces lysylphosphatidylglycerol (LPG), a major component of the bacterial membrane with a positive net charge. LPG synthesis contributes to bacterial virulence as it is involved in the resistance mechanism against cationic antimicrobial peptides (CAMP) produces by the host's immune system (defensins, cathelicidins) and by the competing microorganisms.</text>
</comment>
<accession>A0A844F2S6</accession>
<keyword evidence="4 6" id="KW-1133">Transmembrane helix</keyword>
<evidence type="ECO:0000256" key="6">
    <source>
        <dbReference type="RuleBase" id="RU363042"/>
    </source>
</evidence>
<keyword evidence="5 6" id="KW-0472">Membrane</keyword>
<dbReference type="AlphaFoldDB" id="A0A844F2S6"/>
<dbReference type="EMBL" id="VUMB01000001">
    <property type="protein sequence ID" value="MSS38803.1"/>
    <property type="molecule type" value="Genomic_DNA"/>
</dbReference>
<keyword evidence="3 6" id="KW-0812">Transmembrane</keyword>
<dbReference type="GO" id="GO:0046677">
    <property type="term" value="P:response to antibiotic"/>
    <property type="evidence" value="ECO:0007669"/>
    <property type="project" value="UniProtKB-KW"/>
</dbReference>
<dbReference type="GO" id="GO:0006629">
    <property type="term" value="P:lipid metabolic process"/>
    <property type="evidence" value="ECO:0007669"/>
    <property type="project" value="UniProtKB-KW"/>
</dbReference>
<dbReference type="Proteomes" id="UP000462363">
    <property type="component" value="Unassembled WGS sequence"/>
</dbReference>
<feature type="transmembrane region" description="Helical" evidence="6">
    <location>
        <begin position="160"/>
        <end position="181"/>
    </location>
</feature>
<dbReference type="NCBIfam" id="TIGR00374">
    <property type="entry name" value="flippase-like domain"/>
    <property type="match status" value="1"/>
</dbReference>
<proteinExistence type="inferred from homology"/>
<feature type="transmembrane region" description="Helical" evidence="6">
    <location>
        <begin position="323"/>
        <end position="341"/>
    </location>
</feature>
<name>A0A844F2S6_CLOSV</name>
<keyword evidence="6" id="KW-0443">Lipid metabolism</keyword>
<dbReference type="InterPro" id="IPR022791">
    <property type="entry name" value="L-PG_synthase/AglD"/>
</dbReference>
<comment type="subcellular location">
    <subcellularLocation>
        <location evidence="1 6">Cell membrane</location>
        <topology evidence="1 6">Multi-pass membrane protein</topology>
    </subcellularLocation>
</comment>
<protein>
    <recommendedName>
        <fullName evidence="6">Phosphatidylglycerol lysyltransferase</fullName>
        <ecNumber evidence="6">2.3.2.3</ecNumber>
    </recommendedName>
    <alternativeName>
        <fullName evidence="6">Lysylphosphatidylglycerol synthase</fullName>
    </alternativeName>
</protein>
<comment type="similarity">
    <text evidence="6">Belongs to the LPG synthase family.</text>
</comment>
<dbReference type="EC" id="2.3.2.3" evidence="6"/>
<evidence type="ECO:0000256" key="5">
    <source>
        <dbReference type="ARBA" id="ARBA00023136"/>
    </source>
</evidence>
<evidence type="ECO:0000256" key="1">
    <source>
        <dbReference type="ARBA" id="ARBA00004651"/>
    </source>
</evidence>
<evidence type="ECO:0000256" key="3">
    <source>
        <dbReference type="ARBA" id="ARBA00022692"/>
    </source>
</evidence>
<dbReference type="GO" id="GO:0050071">
    <property type="term" value="F:phosphatidylglycerol lysyltransferase activity"/>
    <property type="evidence" value="ECO:0007669"/>
    <property type="project" value="UniProtKB-EC"/>
</dbReference>
<evidence type="ECO:0000256" key="2">
    <source>
        <dbReference type="ARBA" id="ARBA00022475"/>
    </source>
</evidence>
<sequence>MNDTISIKKTGKQILVFLFFLFLIFLFLLKGKDVSQILKIAACASFPAIAAGIAMAGAFNLSEGLNLGILLKAMGHKVSFAQGMKYAYTGFFFSSITPSSTGGQPMQLYAMKKDGIDLSHGSLALLMELASFQAMAFLFELFAVAMIPVLGISLPVTIKILIIAGFIMNAAFVAFLLVVIFSERMGQRILGLLKRILPRLPFVKEETKSQWIGKMEDGLQEFHACALLMKEHKRAIAKMCVISAGQIICWFGVPYMVYLALGYQGSSFLHLFVLQILIYMSSSLLPLPGAMGISEYAFLQLFGSIYSGSSMTAAVLLSRGISFYFLLALSGIMLLLIYGAARQRKCKTIFS</sequence>
<gene>
    <name evidence="6" type="primary">mprF</name>
    <name evidence="7" type="ORF">FYJ37_00160</name>
</gene>
<comment type="caution">
    <text evidence="7">The sequence shown here is derived from an EMBL/GenBank/DDBJ whole genome shotgun (WGS) entry which is preliminary data.</text>
</comment>
<evidence type="ECO:0000313" key="8">
    <source>
        <dbReference type="Proteomes" id="UP000462363"/>
    </source>
</evidence>
<keyword evidence="6" id="KW-0046">Antibiotic resistance</keyword>
<dbReference type="PANTHER" id="PTHR37693:SF1">
    <property type="entry name" value="INTEGRAL MEMBRANE PROTEIN"/>
    <property type="match status" value="1"/>
</dbReference>
<feature type="transmembrane region" description="Helical" evidence="6">
    <location>
        <begin position="267"/>
        <end position="285"/>
    </location>
</feature>
<feature type="transmembrane region" description="Helical" evidence="6">
    <location>
        <begin position="239"/>
        <end position="261"/>
    </location>
</feature>
<keyword evidence="2" id="KW-1003">Cell membrane</keyword>
<evidence type="ECO:0000256" key="4">
    <source>
        <dbReference type="ARBA" id="ARBA00022989"/>
    </source>
</evidence>
<feature type="transmembrane region" description="Helical" evidence="6">
    <location>
        <begin position="14"/>
        <end position="31"/>
    </location>
</feature>
<dbReference type="PANTHER" id="PTHR37693">
    <property type="entry name" value="PHOSPHATIDYLGLYCEROL LYSYLTRANSFERASE"/>
    <property type="match status" value="1"/>
</dbReference>
<feature type="transmembrane region" description="Helical" evidence="6">
    <location>
        <begin position="297"/>
        <end position="317"/>
    </location>
</feature>
<dbReference type="GO" id="GO:0005886">
    <property type="term" value="C:plasma membrane"/>
    <property type="evidence" value="ECO:0007669"/>
    <property type="project" value="UniProtKB-SubCell"/>
</dbReference>
<feature type="transmembrane region" description="Helical" evidence="6">
    <location>
        <begin position="134"/>
        <end position="154"/>
    </location>
</feature>
<comment type="catalytic activity">
    <reaction evidence="6">
        <text>L-lysyl-tRNA(Lys) + a 1,2-diacyl-sn-glycero-3-phospho-(1'-sn-glycerol) = a 1,2-diacyl-sn-glycero-3-phospho-1'-(3'-O-L-lysyl)-sn-glycerol + tRNA(Lys)</text>
        <dbReference type="Rhea" id="RHEA:10668"/>
        <dbReference type="Rhea" id="RHEA-COMP:9696"/>
        <dbReference type="Rhea" id="RHEA-COMP:9697"/>
        <dbReference type="ChEBI" id="CHEBI:64716"/>
        <dbReference type="ChEBI" id="CHEBI:75792"/>
        <dbReference type="ChEBI" id="CHEBI:78442"/>
        <dbReference type="ChEBI" id="CHEBI:78529"/>
        <dbReference type="EC" id="2.3.2.3"/>
    </reaction>
</comment>
<organism evidence="7 8">
    <name type="scientific">Clostridium scindens (strain JCM 10418 / VPI 12708)</name>
    <dbReference type="NCBI Taxonomy" id="29347"/>
    <lineage>
        <taxon>Bacteria</taxon>
        <taxon>Bacillati</taxon>
        <taxon>Bacillota</taxon>
        <taxon>Clostridia</taxon>
        <taxon>Lachnospirales</taxon>
        <taxon>Lachnospiraceae</taxon>
    </lineage>
</organism>
<dbReference type="Pfam" id="PF03706">
    <property type="entry name" value="LPG_synthase_TM"/>
    <property type="match status" value="1"/>
</dbReference>